<protein>
    <recommendedName>
        <fullName evidence="2 8">Site-specific DNA-methyltransferase (adenine-specific)</fullName>
        <ecNumber evidence="2 8">2.1.1.72</ecNumber>
    </recommendedName>
</protein>
<dbReference type="RefSeq" id="WP_267287306.1">
    <property type="nucleotide sequence ID" value="NZ_QVOQ01000020.1"/>
</dbReference>
<comment type="caution">
    <text evidence="10">The sequence shown here is derived from an EMBL/GenBank/DDBJ whole genome shotgun (WGS) entry which is preliminary data.</text>
</comment>
<sequence length="298" mass="33728">MLSNKQQATSNKQQATSNKQQATSNKQQATSNKQQLANLKPFIKWVGGKRQLLPELARYVPKKFGTYFEPFLGGGAFLLMLQPEKAILNDFNPEQLTQLLQEYQRNHSKEFYLDLRAADRDGRLENMSSIERSARFIYMNKTGYNGLWRVNRKGQNNVPFGSYKNPKISDANTIFAVANYLNSAQVAFMNGDFEKAVSKAKTGDFVYFDPPYIPLSATSNFTGYSAEFGYEQQVRLRDVFKRLHENGVHVMLSNSYVPLIEELYGDIKGVQIEHVSVKRSVGARATSRTTVGEVIVHG</sequence>
<dbReference type="NCBIfam" id="TIGR00571">
    <property type="entry name" value="dam"/>
    <property type="match status" value="1"/>
</dbReference>
<dbReference type="GO" id="GO:1904047">
    <property type="term" value="F:S-adenosyl-L-methionine binding"/>
    <property type="evidence" value="ECO:0007669"/>
    <property type="project" value="TreeGrafter"/>
</dbReference>
<dbReference type="PANTHER" id="PTHR30481:SF3">
    <property type="entry name" value="DNA ADENINE METHYLASE"/>
    <property type="match status" value="1"/>
</dbReference>
<dbReference type="Pfam" id="PF02086">
    <property type="entry name" value="MethyltransfD12"/>
    <property type="match status" value="1"/>
</dbReference>
<dbReference type="PROSITE" id="PS00092">
    <property type="entry name" value="N6_MTASE"/>
    <property type="match status" value="1"/>
</dbReference>
<feature type="binding site" evidence="7">
    <location>
        <position position="45"/>
    </location>
    <ligand>
        <name>S-adenosyl-L-methionine</name>
        <dbReference type="ChEBI" id="CHEBI:59789"/>
    </ligand>
</feature>
<dbReference type="Gene3D" id="1.10.1020.10">
    <property type="entry name" value="Adenine-specific Methyltransferase, Domain 2"/>
    <property type="match status" value="1"/>
</dbReference>
<evidence type="ECO:0000256" key="7">
    <source>
        <dbReference type="PIRSR" id="PIRSR000398-1"/>
    </source>
</evidence>
<dbReference type="InterPro" id="IPR002052">
    <property type="entry name" value="DNA_methylase_N6_adenine_CS"/>
</dbReference>
<reference evidence="10" key="1">
    <citation type="submission" date="2018-08" db="EMBL/GenBank/DDBJ databases">
        <title>Draft genome sequences of Leuconostoc spp. and Weissella spp. with biocontrol potential.</title>
        <authorList>
            <person name="Lo R."/>
            <person name="Ho V.T.T."/>
            <person name="Turner M.S."/>
        </authorList>
    </citation>
    <scope>NUCLEOTIDE SEQUENCE</scope>
    <source>
        <strain evidence="10">156</strain>
    </source>
</reference>
<gene>
    <name evidence="10" type="ORF">D0502_08990</name>
</gene>
<dbReference type="EMBL" id="QVOQ01000020">
    <property type="protein sequence ID" value="MCX7579512.1"/>
    <property type="molecule type" value="Genomic_DNA"/>
</dbReference>
<evidence type="ECO:0000256" key="2">
    <source>
        <dbReference type="ARBA" id="ARBA00011900"/>
    </source>
</evidence>
<evidence type="ECO:0000256" key="9">
    <source>
        <dbReference type="SAM" id="MobiDB-lite"/>
    </source>
</evidence>
<evidence type="ECO:0000256" key="3">
    <source>
        <dbReference type="ARBA" id="ARBA00022603"/>
    </source>
</evidence>
<dbReference type="SUPFAM" id="SSF53335">
    <property type="entry name" value="S-adenosyl-L-methionine-dependent methyltransferases"/>
    <property type="match status" value="1"/>
</dbReference>
<dbReference type="Gene3D" id="3.40.50.150">
    <property type="entry name" value="Vaccinia Virus protein VP39"/>
    <property type="match status" value="1"/>
</dbReference>
<evidence type="ECO:0000256" key="6">
    <source>
        <dbReference type="ARBA" id="ARBA00047942"/>
    </source>
</evidence>
<feature type="region of interest" description="Disordered" evidence="9">
    <location>
        <begin position="1"/>
        <end position="33"/>
    </location>
</feature>
<feature type="binding site" evidence="7">
    <location>
        <position position="90"/>
    </location>
    <ligand>
        <name>S-adenosyl-L-methionine</name>
        <dbReference type="ChEBI" id="CHEBI:59789"/>
    </ligand>
</feature>
<dbReference type="GO" id="GO:0043565">
    <property type="term" value="F:sequence-specific DNA binding"/>
    <property type="evidence" value="ECO:0007669"/>
    <property type="project" value="TreeGrafter"/>
</dbReference>
<dbReference type="PRINTS" id="PR00505">
    <property type="entry name" value="D12N6MTFRASE"/>
</dbReference>
<dbReference type="GO" id="GO:0006298">
    <property type="term" value="P:mismatch repair"/>
    <property type="evidence" value="ECO:0007669"/>
    <property type="project" value="TreeGrafter"/>
</dbReference>
<dbReference type="GO" id="GO:0009007">
    <property type="term" value="F:site-specific DNA-methyltransferase (adenine-specific) activity"/>
    <property type="evidence" value="ECO:0007669"/>
    <property type="project" value="UniProtKB-UniRule"/>
</dbReference>
<dbReference type="GO" id="GO:0032259">
    <property type="term" value="P:methylation"/>
    <property type="evidence" value="ECO:0007669"/>
    <property type="project" value="UniProtKB-KW"/>
</dbReference>
<dbReference type="InterPro" id="IPR029063">
    <property type="entry name" value="SAM-dependent_MTases_sf"/>
</dbReference>
<organism evidence="10 11">
    <name type="scientific">Leuconostoc falkenbergense</name>
    <dbReference type="NCBI Taxonomy" id="2766470"/>
    <lineage>
        <taxon>Bacteria</taxon>
        <taxon>Bacillati</taxon>
        <taxon>Bacillota</taxon>
        <taxon>Bacilli</taxon>
        <taxon>Lactobacillales</taxon>
        <taxon>Lactobacillaceae</taxon>
        <taxon>Leuconostoc</taxon>
    </lineage>
</organism>
<dbReference type="GO" id="GO:0009307">
    <property type="term" value="P:DNA restriction-modification system"/>
    <property type="evidence" value="ECO:0007669"/>
    <property type="project" value="InterPro"/>
</dbReference>
<dbReference type="EC" id="2.1.1.72" evidence="2 8"/>
<dbReference type="InterPro" id="IPR012327">
    <property type="entry name" value="MeTrfase_D12"/>
</dbReference>
<name>A0A9X3E9R7_9LACO</name>
<dbReference type="PIRSF" id="PIRSF000398">
    <property type="entry name" value="M_m6A_EcoRV"/>
    <property type="match status" value="1"/>
</dbReference>
<dbReference type="InterPro" id="IPR023095">
    <property type="entry name" value="Ade_MeTrfase_dom_2"/>
</dbReference>
<keyword evidence="4 8" id="KW-0808">Transferase</keyword>
<proteinExistence type="inferred from homology"/>
<evidence type="ECO:0000313" key="11">
    <source>
        <dbReference type="Proteomes" id="UP001080333"/>
    </source>
</evidence>
<keyword evidence="3 8" id="KW-0489">Methyltransferase</keyword>
<evidence type="ECO:0000256" key="1">
    <source>
        <dbReference type="ARBA" id="ARBA00006594"/>
    </source>
</evidence>
<comment type="similarity">
    <text evidence="1 8">Belongs to the N(4)/N(6)-methyltransferase family.</text>
</comment>
<dbReference type="InterPro" id="IPR012263">
    <property type="entry name" value="M_m6A_EcoRV"/>
</dbReference>
<accession>A0A9X3E9R7</accession>
<dbReference type="Proteomes" id="UP001080333">
    <property type="component" value="Unassembled WGS sequence"/>
</dbReference>
<feature type="binding site" evidence="7">
    <location>
        <position position="209"/>
    </location>
    <ligand>
        <name>S-adenosyl-L-methionine</name>
        <dbReference type="ChEBI" id="CHEBI:59789"/>
    </ligand>
</feature>
<dbReference type="AlphaFoldDB" id="A0A9X3E9R7"/>
<comment type="catalytic activity">
    <reaction evidence="6 8">
        <text>a 2'-deoxyadenosine in DNA + S-adenosyl-L-methionine = an N(6)-methyl-2'-deoxyadenosine in DNA + S-adenosyl-L-homocysteine + H(+)</text>
        <dbReference type="Rhea" id="RHEA:15197"/>
        <dbReference type="Rhea" id="RHEA-COMP:12418"/>
        <dbReference type="Rhea" id="RHEA-COMP:12419"/>
        <dbReference type="ChEBI" id="CHEBI:15378"/>
        <dbReference type="ChEBI" id="CHEBI:57856"/>
        <dbReference type="ChEBI" id="CHEBI:59789"/>
        <dbReference type="ChEBI" id="CHEBI:90615"/>
        <dbReference type="ChEBI" id="CHEBI:90616"/>
        <dbReference type="EC" id="2.1.1.72"/>
    </reaction>
</comment>
<dbReference type="PANTHER" id="PTHR30481">
    <property type="entry name" value="DNA ADENINE METHYLASE"/>
    <property type="match status" value="1"/>
</dbReference>
<feature type="binding site" evidence="7">
    <location>
        <position position="49"/>
    </location>
    <ligand>
        <name>S-adenosyl-L-methionine</name>
        <dbReference type="ChEBI" id="CHEBI:59789"/>
    </ligand>
</feature>
<evidence type="ECO:0000256" key="5">
    <source>
        <dbReference type="ARBA" id="ARBA00022691"/>
    </source>
</evidence>
<evidence type="ECO:0000256" key="8">
    <source>
        <dbReference type="RuleBase" id="RU361257"/>
    </source>
</evidence>
<keyword evidence="5 8" id="KW-0949">S-adenosyl-L-methionine</keyword>
<evidence type="ECO:0000313" key="10">
    <source>
        <dbReference type="EMBL" id="MCX7579512.1"/>
    </source>
</evidence>
<evidence type="ECO:0000256" key="4">
    <source>
        <dbReference type="ARBA" id="ARBA00022679"/>
    </source>
</evidence>